<comment type="similarity">
    <text evidence="1">Belongs to the UPF0162 family.</text>
</comment>
<dbReference type="OrthoDB" id="188084at2"/>
<reference evidence="3 4" key="1">
    <citation type="submission" date="2018-06" db="EMBL/GenBank/DDBJ databases">
        <title>Genomic Encyclopedia of Archaeal and Bacterial Type Strains, Phase II (KMG-II): from individual species to whole genera.</title>
        <authorList>
            <person name="Goeker M."/>
        </authorList>
    </citation>
    <scope>NUCLEOTIDE SEQUENCE [LARGE SCALE GENOMIC DNA]</scope>
    <source>
        <strain evidence="3 4">DSM 23241</strain>
    </source>
</reference>
<feature type="domain" description="Protein SirB1 N-terminal" evidence="2">
    <location>
        <begin position="103"/>
        <end position="262"/>
    </location>
</feature>
<dbReference type="Pfam" id="PF13369">
    <property type="entry name" value="Transglut_core2"/>
    <property type="match status" value="1"/>
</dbReference>
<comment type="caution">
    <text evidence="3">The sequence shown here is derived from an EMBL/GenBank/DDBJ whole genome shotgun (WGS) entry which is preliminary data.</text>
</comment>
<keyword evidence="4" id="KW-1185">Reference proteome</keyword>
<dbReference type="RefSeq" id="WP_111293067.1">
    <property type="nucleotide sequence ID" value="NZ_QKZV01000001.1"/>
</dbReference>
<dbReference type="AlphaFoldDB" id="A0A2W7TR46"/>
<proteinExistence type="inferred from homology"/>
<organism evidence="3 4">
    <name type="scientific">Hydrotalea sandarakina</name>
    <dbReference type="NCBI Taxonomy" id="1004304"/>
    <lineage>
        <taxon>Bacteria</taxon>
        <taxon>Pseudomonadati</taxon>
        <taxon>Bacteroidota</taxon>
        <taxon>Chitinophagia</taxon>
        <taxon>Chitinophagales</taxon>
        <taxon>Chitinophagaceae</taxon>
        <taxon>Hydrotalea</taxon>
    </lineage>
</organism>
<name>A0A2W7TR46_9BACT</name>
<dbReference type="Proteomes" id="UP000249720">
    <property type="component" value="Unassembled WGS sequence"/>
</dbReference>
<dbReference type="InterPro" id="IPR032698">
    <property type="entry name" value="SirB1_N"/>
</dbReference>
<evidence type="ECO:0000313" key="4">
    <source>
        <dbReference type="Proteomes" id="UP000249720"/>
    </source>
</evidence>
<evidence type="ECO:0000313" key="3">
    <source>
        <dbReference type="EMBL" id="PZX65582.1"/>
    </source>
</evidence>
<protein>
    <submittedName>
        <fullName evidence="3">Transglutaminase superfamily protein</fullName>
    </submittedName>
</protein>
<gene>
    <name evidence="3" type="ORF">LX80_00070</name>
</gene>
<dbReference type="EMBL" id="QKZV01000001">
    <property type="protein sequence ID" value="PZX65582.1"/>
    <property type="molecule type" value="Genomic_DNA"/>
</dbReference>
<sequence>MQQTKEINALFSLIDDPDDEVYQTIAEKIVSFGKGIIPNLENLWENTPNAEVQEKIEMLIHRLHYNDLTNDFIEWNKNPYHDLLLGALLVAKFQYPDLHTTPVLQDIEKIRRNVWLELNSYLTPLEQANVLSSIIYNYYNLKGIEISYNHPDDFFLHKVIESKKGNTITNSIIYQVLCTQLEINAKIINIPRQMVIAFFHSDYDANSYKGHPQEKIHFYVDSLTGQAYSHADIENYFKKISVPPVASYFKPMSNQQIIQVLLQEVAKCFTLPSNQYKQAELLALCNLLDS</sequence>
<evidence type="ECO:0000256" key="1">
    <source>
        <dbReference type="ARBA" id="ARBA00007100"/>
    </source>
</evidence>
<accession>A0A2W7TR46</accession>
<evidence type="ECO:0000259" key="2">
    <source>
        <dbReference type="Pfam" id="PF13369"/>
    </source>
</evidence>